<dbReference type="PANTHER" id="PTHR43566">
    <property type="entry name" value="CONSERVED PROTEIN"/>
    <property type="match status" value="1"/>
</dbReference>
<dbReference type="SUPFAM" id="SSF52540">
    <property type="entry name" value="P-loop containing nucleoside triphosphate hydrolases"/>
    <property type="match status" value="1"/>
</dbReference>
<proteinExistence type="predicted"/>
<evidence type="ECO:0000259" key="1">
    <source>
        <dbReference type="Pfam" id="PF13173"/>
    </source>
</evidence>
<feature type="domain" description="AAA" evidence="1">
    <location>
        <begin position="22"/>
        <end position="150"/>
    </location>
</feature>
<dbReference type="SUPFAM" id="SSF52980">
    <property type="entry name" value="Restriction endonuclease-like"/>
    <property type="match status" value="1"/>
</dbReference>
<dbReference type="EMBL" id="RQYF01000025">
    <property type="protein sequence ID" value="RRD91421.1"/>
    <property type="molecule type" value="Genomic_DNA"/>
</dbReference>
<comment type="caution">
    <text evidence="3">The sequence shown here is derived from an EMBL/GenBank/DDBJ whole genome shotgun (WGS) entry which is preliminary data.</text>
</comment>
<name>A0A3P2A7R7_9BACE</name>
<dbReference type="Proteomes" id="UP000279562">
    <property type="component" value="Unassembled WGS sequence"/>
</dbReference>
<keyword evidence="4" id="KW-1185">Reference proteome</keyword>
<feature type="domain" description="DUF4143" evidence="2">
    <location>
        <begin position="194"/>
        <end position="352"/>
    </location>
</feature>
<sequence>MYKRSQFSLLSKRLQEPRLFIQAVIGPRQVGKSTLVKQVLQEIGVPYTFESADAISPDDEGWLPNLWESARARMRFGNYREYLLVIDEIHKIKDWSNQVKREWDSDTFHDVNLKVVVLGSSRLLLKSGLNESLAGRFELIRMAHWSFSEMRDAFGWTLENYIYYGGYPGGAPLADDESRWKRYMRDAIVNPSIEKDVLQTKVIYKSALIKRLFELGCGYSGEELSLNKVLGQLQDVGNVTTLAAYLDTLSEAELLCGMQKYANDGARKYNSIPKFMVYNPALFTVQLGKGLEKELMNPERWGRWVETAVGAHLLCHAEEFDYKVYYWRENSLEVDFILQQNDKLIAIEVKSGRRTTNEGLPAFRKKYHPSSAFVVGSGGVSTEEFLLLSPEKIFL</sequence>
<dbReference type="GO" id="GO:0005524">
    <property type="term" value="F:ATP binding"/>
    <property type="evidence" value="ECO:0007669"/>
    <property type="project" value="UniProtKB-KW"/>
</dbReference>
<protein>
    <submittedName>
        <fullName evidence="3">ATP-binding protein</fullName>
    </submittedName>
</protein>
<evidence type="ECO:0000259" key="2">
    <source>
        <dbReference type="Pfam" id="PF13635"/>
    </source>
</evidence>
<dbReference type="InterPro" id="IPR011335">
    <property type="entry name" value="Restrct_endonuc-II-like"/>
</dbReference>
<evidence type="ECO:0000313" key="3">
    <source>
        <dbReference type="EMBL" id="RRD91421.1"/>
    </source>
</evidence>
<dbReference type="PANTHER" id="PTHR43566:SF1">
    <property type="entry name" value="AAA+ ATPASE DOMAIN-CONTAINING PROTEIN"/>
    <property type="match status" value="1"/>
</dbReference>
<evidence type="ECO:0000313" key="4">
    <source>
        <dbReference type="Proteomes" id="UP000279562"/>
    </source>
</evidence>
<keyword evidence="3" id="KW-0067">ATP-binding</keyword>
<dbReference type="Pfam" id="PF13173">
    <property type="entry name" value="AAA_14"/>
    <property type="match status" value="1"/>
</dbReference>
<accession>A0A3P2A7R7</accession>
<dbReference type="RefSeq" id="WP_125239099.1">
    <property type="nucleotide sequence ID" value="NZ_RQYF01000025.1"/>
</dbReference>
<organism evidence="3 4">
    <name type="scientific">Prevotella heparinolytica</name>
    <dbReference type="NCBI Taxonomy" id="28113"/>
    <lineage>
        <taxon>Bacteria</taxon>
        <taxon>Pseudomonadati</taxon>
        <taxon>Bacteroidota</taxon>
        <taxon>Bacteroidia</taxon>
        <taxon>Bacteroidales</taxon>
        <taxon>Bacteroidaceae</taxon>
        <taxon>Bacteroides</taxon>
    </lineage>
</organism>
<reference evidence="3 4" key="1">
    <citation type="submission" date="2018-11" db="EMBL/GenBank/DDBJ databases">
        <title>Genomes From Bacteria Associated with the Canine Oral Cavity: a Test Case for Automated Genome-Based Taxonomic Assignment.</title>
        <authorList>
            <person name="Coil D.A."/>
            <person name="Jospin G."/>
            <person name="Darling A.E."/>
            <person name="Wallis C."/>
            <person name="Davis I.J."/>
            <person name="Harris S."/>
            <person name="Eisen J.A."/>
            <person name="Holcombe L.J."/>
            <person name="O'Flynn C."/>
        </authorList>
    </citation>
    <scope>NUCLEOTIDE SEQUENCE [LARGE SCALE GENOMIC DNA]</scope>
    <source>
        <strain evidence="3 4">OH1047_COT-310</strain>
    </source>
</reference>
<dbReference type="Pfam" id="PF13635">
    <property type="entry name" value="DUF4143"/>
    <property type="match status" value="1"/>
</dbReference>
<gene>
    <name evidence="3" type="ORF">EII33_07080</name>
</gene>
<keyword evidence="3" id="KW-0547">Nucleotide-binding</keyword>
<dbReference type="AlphaFoldDB" id="A0A3P2A7R7"/>
<dbReference type="InterPro" id="IPR027417">
    <property type="entry name" value="P-loop_NTPase"/>
</dbReference>
<dbReference type="InterPro" id="IPR025420">
    <property type="entry name" value="DUF4143"/>
</dbReference>
<dbReference type="InterPro" id="IPR041682">
    <property type="entry name" value="AAA_14"/>
</dbReference>